<evidence type="ECO:0000313" key="1">
    <source>
        <dbReference type="EMBL" id="KAJ7986441.1"/>
    </source>
</evidence>
<evidence type="ECO:0000313" key="2">
    <source>
        <dbReference type="Proteomes" id="UP001157502"/>
    </source>
</evidence>
<keyword evidence="2" id="KW-1185">Reference proteome</keyword>
<protein>
    <submittedName>
        <fullName evidence="1">Uncharacterized protein</fullName>
    </submittedName>
</protein>
<comment type="caution">
    <text evidence="1">The sequence shown here is derived from an EMBL/GenBank/DDBJ whole genome shotgun (WGS) entry which is preliminary data.</text>
</comment>
<name>A0ACC2F512_DALPE</name>
<proteinExistence type="predicted"/>
<reference evidence="1" key="1">
    <citation type="submission" date="2021-05" db="EMBL/GenBank/DDBJ databases">
        <authorList>
            <person name="Pan Q."/>
            <person name="Jouanno E."/>
            <person name="Zahm M."/>
            <person name="Klopp C."/>
            <person name="Cabau C."/>
            <person name="Louis A."/>
            <person name="Berthelot C."/>
            <person name="Parey E."/>
            <person name="Roest Crollius H."/>
            <person name="Montfort J."/>
            <person name="Robinson-Rechavi M."/>
            <person name="Bouchez O."/>
            <person name="Lampietro C."/>
            <person name="Lopez Roques C."/>
            <person name="Donnadieu C."/>
            <person name="Postlethwait J."/>
            <person name="Bobe J."/>
            <person name="Dillon D."/>
            <person name="Chandos A."/>
            <person name="von Hippel F."/>
            <person name="Guiguen Y."/>
        </authorList>
    </citation>
    <scope>NUCLEOTIDE SEQUENCE</scope>
    <source>
        <strain evidence="1">YG-Jan2019</strain>
    </source>
</reference>
<accession>A0ACC2F512</accession>
<sequence>MKGKEALKAQVTTGIRYDGYLNSPRFKAADKVQLSISHPPSESADMSIINLAERSEISCHVHRGELAILHEQHPNSTRGNASSVVPRCALRVSSRSDHSRPVRKFGCEMLFIMEQRRRVIRV</sequence>
<dbReference type="EMBL" id="CM055761">
    <property type="protein sequence ID" value="KAJ7986441.1"/>
    <property type="molecule type" value="Genomic_DNA"/>
</dbReference>
<gene>
    <name evidence="1" type="ORF">DPEC_G00339920</name>
</gene>
<dbReference type="Proteomes" id="UP001157502">
    <property type="component" value="Chromosome 34"/>
</dbReference>
<organism evidence="1 2">
    <name type="scientific">Dallia pectoralis</name>
    <name type="common">Alaska blackfish</name>
    <dbReference type="NCBI Taxonomy" id="75939"/>
    <lineage>
        <taxon>Eukaryota</taxon>
        <taxon>Metazoa</taxon>
        <taxon>Chordata</taxon>
        <taxon>Craniata</taxon>
        <taxon>Vertebrata</taxon>
        <taxon>Euteleostomi</taxon>
        <taxon>Actinopterygii</taxon>
        <taxon>Neopterygii</taxon>
        <taxon>Teleostei</taxon>
        <taxon>Protacanthopterygii</taxon>
        <taxon>Esociformes</taxon>
        <taxon>Umbridae</taxon>
        <taxon>Dallia</taxon>
    </lineage>
</organism>